<dbReference type="Gene3D" id="3.40.50.300">
    <property type="entry name" value="P-loop containing nucleotide triphosphate hydrolases"/>
    <property type="match status" value="2"/>
</dbReference>
<dbReference type="Pfam" id="PF13476">
    <property type="entry name" value="AAA_23"/>
    <property type="match status" value="1"/>
</dbReference>
<evidence type="ECO:0000313" key="4">
    <source>
        <dbReference type="EMBL" id="QBR03557.1"/>
    </source>
</evidence>
<dbReference type="AlphaFoldDB" id="A0A4P7D818"/>
<dbReference type="PANTHER" id="PTHR32114">
    <property type="entry name" value="ABC TRANSPORTER ABCH.3"/>
    <property type="match status" value="1"/>
</dbReference>
<feature type="coiled-coil region" evidence="1">
    <location>
        <begin position="853"/>
        <end position="887"/>
    </location>
</feature>
<dbReference type="PANTHER" id="PTHR32114:SF2">
    <property type="entry name" value="ABC TRANSPORTER ABCH.3"/>
    <property type="match status" value="1"/>
</dbReference>
<reference evidence="4 5" key="1">
    <citation type="submission" date="2019-03" db="EMBL/GenBank/DDBJ databases">
        <title>Paraburkholderia sp. 7MH5, isolated from subtropical forest soil.</title>
        <authorList>
            <person name="Gao Z.-H."/>
            <person name="Qiu L.-H."/>
        </authorList>
    </citation>
    <scope>NUCLEOTIDE SEQUENCE [LARGE SCALE GENOMIC DNA]</scope>
    <source>
        <strain evidence="4 5">7MH5</strain>
    </source>
</reference>
<dbReference type="KEGG" id="ppai:E1956_41290"/>
<feature type="compositionally biased region" description="Basic and acidic residues" evidence="2">
    <location>
        <begin position="399"/>
        <end position="435"/>
    </location>
</feature>
<dbReference type="Gene3D" id="1.10.287.1490">
    <property type="match status" value="1"/>
</dbReference>
<feature type="region of interest" description="Disordered" evidence="2">
    <location>
        <begin position="399"/>
        <end position="441"/>
    </location>
</feature>
<evidence type="ECO:0000256" key="1">
    <source>
        <dbReference type="SAM" id="Coils"/>
    </source>
</evidence>
<keyword evidence="5" id="KW-1185">Reference proteome</keyword>
<dbReference type="EMBL" id="CP038151">
    <property type="protein sequence ID" value="QBR03557.1"/>
    <property type="molecule type" value="Genomic_DNA"/>
</dbReference>
<dbReference type="Pfam" id="PF13558">
    <property type="entry name" value="SbcC_Walker_B"/>
    <property type="match status" value="1"/>
</dbReference>
<gene>
    <name evidence="4" type="ORF">E1956_41290</name>
</gene>
<feature type="coiled-coil region" evidence="1">
    <location>
        <begin position="249"/>
        <end position="276"/>
    </location>
</feature>
<accession>A0A4P7D818</accession>
<feature type="domain" description="Rad50/SbcC-type AAA" evidence="3">
    <location>
        <begin position="5"/>
        <end position="213"/>
    </location>
</feature>
<feature type="coiled-coil region" evidence="1">
    <location>
        <begin position="303"/>
        <end position="366"/>
    </location>
</feature>
<proteinExistence type="predicted"/>
<feature type="coiled-coil region" evidence="1">
    <location>
        <begin position="947"/>
        <end position="974"/>
    </location>
</feature>
<name>A0A4P7D818_9BURK</name>
<feature type="coiled-coil region" evidence="1">
    <location>
        <begin position="496"/>
        <end position="530"/>
    </location>
</feature>
<keyword evidence="1" id="KW-0175">Coiled coil</keyword>
<dbReference type="OrthoDB" id="9795626at2"/>
<evidence type="ECO:0000313" key="5">
    <source>
        <dbReference type="Proteomes" id="UP000295727"/>
    </source>
</evidence>
<feature type="coiled-coil region" evidence="1">
    <location>
        <begin position="649"/>
        <end position="728"/>
    </location>
</feature>
<dbReference type="InterPro" id="IPR038729">
    <property type="entry name" value="Rad50/SbcC_AAA"/>
</dbReference>
<dbReference type="InterPro" id="IPR027417">
    <property type="entry name" value="P-loop_NTPase"/>
</dbReference>
<dbReference type="Proteomes" id="UP000295727">
    <property type="component" value="Chromosome 4"/>
</dbReference>
<dbReference type="GO" id="GO:0016887">
    <property type="term" value="F:ATP hydrolysis activity"/>
    <property type="evidence" value="ECO:0007669"/>
    <property type="project" value="InterPro"/>
</dbReference>
<organism evidence="4 5">
    <name type="scientific">Paraburkholderia pallida</name>
    <dbReference type="NCBI Taxonomy" id="2547399"/>
    <lineage>
        <taxon>Bacteria</taxon>
        <taxon>Pseudomonadati</taxon>
        <taxon>Pseudomonadota</taxon>
        <taxon>Betaproteobacteria</taxon>
        <taxon>Burkholderiales</taxon>
        <taxon>Burkholderiaceae</taxon>
        <taxon>Paraburkholderia</taxon>
    </lineage>
</organism>
<sequence length="1172" mass="129044">MKIRSLRLKNLNSLKGEWHIDFTKPPFAEQGLFAITGPTGAGKSTLLDAICLALYHETPRLKTVSASANEIMTRHTADCLAEVVFEVKGEVYRAFWSQRRARDKVDGALQPPRVELASVAPEGGGDTILTTHINEKLKRVTDITRLDFPRFTRSMLLAQGGFAAFLNATANDRAELLEELTGTEIYGEISRKVFERAGEARDALKQLRARAEGMELLSAEQRESMELEIGTLTGQLNALATQTKTLQAQRQWRRDLAQTEADAQSAQTRVAAATAALEAAAPELARLSASEPAETLRPAYQTVQQAEAACRQSSADLVALRRDRTERLAAQRREYGSTAALAAGIAREALAQLAKLDDQKRQLEDFCSANQNLSQLGERIGAWRQQFEQRRRTQAELAAREKQRADLEQQQNERRAQRERHAATLAEAERAKAESDTSLQALQSAHEQRLAGQTLAQLRDAWQTGQTTFSRWQQLEAVAGRRRTLAEDERVLAANLTRVAQDIEAQDDALKTLQQEHVQCQARADDKQKLLEQEQVIRSLAQHREQLRPGEACPLCGSHEHPAIEAYRGLDVSATQAALQAVRAELQALEQRVRGAAEALSALRATQGQQRAQLERLAAGAAKGREEWDAIVAALPPQSAIDETGWQHAEALEAAREAAAQAAQQVKQHLDAAEEAEQTLARAREANGRHSDALQAARAQAALLEQTLNGMKERLAEIARERDTLQAGLEHEAAALLESVRAGGYALDAVPGDGAAWLQARGAEWRTWQETQRRLQTLEQALVRQRGQCDVAHAQVQAWRERCKGIGIETSTSVPTDPARGHQTASLFDDVDHDDEGSELISPEAFEASVARAEALTHELATLDGQLTHLERTLAQQRTALDDATQTWQAALGGSPFADQAAFLTALLPAETRKQLQTLKQQREQEQKTASALLQGVREKLVGLQQQALTEATLDTLEAQLETAEKEGAMLNERLGHQRGLLTRDAQQRESQRALFEQIEAQTHDADLWQRLDALIGSAKGDKFRRFAQGLTLDHLLALANRHLDRLHARYLLRRKSTGELELEIVDGWQADAKRDTRTLSGGESFLVSLALALALSDLVSHKTSIDSLFLDEGFGTLDGDTLEIALDALDTLNASGKMIGVISHVDGLKERIATQIRVEKGGGIGHSRLVI</sequence>
<protein>
    <submittedName>
        <fullName evidence="4">Chromosome segregation protein SMC</fullName>
    </submittedName>
</protein>
<dbReference type="RefSeq" id="WP_134759089.1">
    <property type="nucleotide sequence ID" value="NZ_CP038151.1"/>
</dbReference>
<feature type="coiled-coil region" evidence="1">
    <location>
        <begin position="572"/>
        <end position="606"/>
    </location>
</feature>
<evidence type="ECO:0000259" key="3">
    <source>
        <dbReference type="Pfam" id="PF13476"/>
    </source>
</evidence>
<dbReference type="SUPFAM" id="SSF52540">
    <property type="entry name" value="P-loop containing nucleoside triphosphate hydrolases"/>
    <property type="match status" value="1"/>
</dbReference>
<dbReference type="GO" id="GO:0006302">
    <property type="term" value="P:double-strand break repair"/>
    <property type="evidence" value="ECO:0007669"/>
    <property type="project" value="InterPro"/>
</dbReference>
<evidence type="ECO:0000256" key="2">
    <source>
        <dbReference type="SAM" id="MobiDB-lite"/>
    </source>
</evidence>